<protein>
    <submittedName>
        <fullName evidence="7">PR domain zinc finger protein 14-like</fullName>
    </submittedName>
</protein>
<dbReference type="RefSeq" id="XP_002737396.1">
    <property type="nucleotide sequence ID" value="XM_002737350.1"/>
</dbReference>
<dbReference type="Pfam" id="PF13894">
    <property type="entry name" value="zf-C2H2_4"/>
    <property type="match status" value="1"/>
</dbReference>
<dbReference type="InterPro" id="IPR036236">
    <property type="entry name" value="Znf_C2H2_sf"/>
</dbReference>
<name>A0ABM0GU40_SACKO</name>
<dbReference type="InterPro" id="IPR050331">
    <property type="entry name" value="Zinc_finger"/>
</dbReference>
<dbReference type="SMART" id="SM00355">
    <property type="entry name" value="ZnF_C2H2"/>
    <property type="match status" value="6"/>
</dbReference>
<reference evidence="7" key="1">
    <citation type="submission" date="2025-08" db="UniProtKB">
        <authorList>
            <consortium name="RefSeq"/>
        </authorList>
    </citation>
    <scope>IDENTIFICATION</scope>
    <source>
        <tissue evidence="7">Testes</tissue>
    </source>
</reference>
<keyword evidence="3" id="KW-0862">Zinc</keyword>
<dbReference type="SUPFAM" id="SSF82199">
    <property type="entry name" value="SET domain"/>
    <property type="match status" value="1"/>
</dbReference>
<feature type="domain" description="SET" evidence="5">
    <location>
        <begin position="85"/>
        <end position="202"/>
    </location>
</feature>
<evidence type="ECO:0000259" key="4">
    <source>
        <dbReference type="PROSITE" id="PS50157"/>
    </source>
</evidence>
<feature type="domain" description="C2H2-type" evidence="4">
    <location>
        <begin position="296"/>
        <end position="323"/>
    </location>
</feature>
<keyword evidence="3" id="KW-0863">Zinc-finger</keyword>
<dbReference type="Pfam" id="PF00096">
    <property type="entry name" value="zf-C2H2"/>
    <property type="match status" value="2"/>
</dbReference>
<feature type="domain" description="C2H2-type" evidence="4">
    <location>
        <begin position="235"/>
        <end position="266"/>
    </location>
</feature>
<dbReference type="PANTHER" id="PTHR16515:SF19">
    <property type="entry name" value="PR DOMAIN ZINC FINGER PROTEIN 14"/>
    <property type="match status" value="1"/>
</dbReference>
<dbReference type="CDD" id="cd19198">
    <property type="entry name" value="PR-SET_PRDM14"/>
    <property type="match status" value="1"/>
</dbReference>
<feature type="domain" description="C2H2-type" evidence="4">
    <location>
        <begin position="383"/>
        <end position="412"/>
    </location>
</feature>
<evidence type="ECO:0000256" key="1">
    <source>
        <dbReference type="ARBA" id="ARBA00023015"/>
    </source>
</evidence>
<keyword evidence="1" id="KW-0805">Transcription regulation</keyword>
<dbReference type="InterPro" id="IPR013087">
    <property type="entry name" value="Znf_C2H2_type"/>
</dbReference>
<keyword evidence="3" id="KW-0479">Metal-binding</keyword>
<feature type="domain" description="C2H2-type" evidence="4">
    <location>
        <begin position="324"/>
        <end position="351"/>
    </location>
</feature>
<proteinExistence type="predicted"/>
<feature type="domain" description="C2H2-type" evidence="4">
    <location>
        <begin position="352"/>
        <end position="380"/>
    </location>
</feature>
<sequence>MECGLEQRPLLFFSREHVDSVLYGCVRNNGTATAHSLSGLSFPNDGFSTADRSKYFWSRGKVPINGNTSIFDKEHLHVSSLDVPEGVSVFWTIVCGTVHYGVFCQHNVIPKGTRFGPFIGKIVNTSEIKTNDDNSLMWEIFTDGKLSHFIDGRGTTGSWMSYINCARYANEQNLIARQEDGQIYYEACRDIRHGSELLVWYGDSYIQFMGIPVSLKYVASTSTKTTENTIDSAGYSCERCGKVFTYGYYRDKHLKYTRCVDQGNRKFPCHLCTRSFEKRDRLRIHILHVHEKHRPHKCTVCGKSFSQSSSLNKHMRVHSGERPYKCVYCSKAFTASSILRTHIRQHSGEKPFKCKHCGKAFASHAAHDSHVRRTHMTRDPRFVACQVCGKSFSEPYELKFHMNMHMHSGQTTSLNIPSIQEAHITS</sequence>
<dbReference type="PROSITE" id="PS50280">
    <property type="entry name" value="SET"/>
    <property type="match status" value="1"/>
</dbReference>
<evidence type="ECO:0000313" key="7">
    <source>
        <dbReference type="RefSeq" id="XP_002737396.1"/>
    </source>
</evidence>
<dbReference type="PROSITE" id="PS00028">
    <property type="entry name" value="ZINC_FINGER_C2H2_1"/>
    <property type="match status" value="5"/>
</dbReference>
<dbReference type="Gene3D" id="3.30.160.60">
    <property type="entry name" value="Classic Zinc Finger"/>
    <property type="match status" value="5"/>
</dbReference>
<dbReference type="Gene3D" id="2.170.270.10">
    <property type="entry name" value="SET domain"/>
    <property type="match status" value="1"/>
</dbReference>
<organism evidence="6 7">
    <name type="scientific">Saccoglossus kowalevskii</name>
    <name type="common">Acorn worm</name>
    <dbReference type="NCBI Taxonomy" id="10224"/>
    <lineage>
        <taxon>Eukaryota</taxon>
        <taxon>Metazoa</taxon>
        <taxon>Hemichordata</taxon>
        <taxon>Enteropneusta</taxon>
        <taxon>Harrimaniidae</taxon>
        <taxon>Saccoglossus</taxon>
    </lineage>
</organism>
<evidence type="ECO:0000313" key="6">
    <source>
        <dbReference type="Proteomes" id="UP000694865"/>
    </source>
</evidence>
<gene>
    <name evidence="7" type="primary">LOC100377382</name>
</gene>
<evidence type="ECO:0000259" key="5">
    <source>
        <dbReference type="PROSITE" id="PS50280"/>
    </source>
</evidence>
<accession>A0ABM0GU40</accession>
<evidence type="ECO:0000256" key="2">
    <source>
        <dbReference type="ARBA" id="ARBA00023163"/>
    </source>
</evidence>
<feature type="domain" description="C2H2-type" evidence="4">
    <location>
        <begin position="267"/>
        <end position="295"/>
    </location>
</feature>
<dbReference type="InterPro" id="IPR046341">
    <property type="entry name" value="SET_dom_sf"/>
</dbReference>
<dbReference type="SMART" id="SM00317">
    <property type="entry name" value="SET"/>
    <property type="match status" value="1"/>
</dbReference>
<dbReference type="Pfam" id="PF21549">
    <property type="entry name" value="PRDM2_PR"/>
    <property type="match status" value="1"/>
</dbReference>
<dbReference type="PANTHER" id="PTHR16515">
    <property type="entry name" value="PR DOMAIN ZINC FINGER PROTEIN"/>
    <property type="match status" value="1"/>
</dbReference>
<keyword evidence="2" id="KW-0804">Transcription</keyword>
<dbReference type="InterPro" id="IPR044408">
    <property type="entry name" value="PRDM14_PR-SET"/>
</dbReference>
<keyword evidence="6" id="KW-1185">Reference proteome</keyword>
<dbReference type="InterPro" id="IPR001214">
    <property type="entry name" value="SET_dom"/>
</dbReference>
<dbReference type="Proteomes" id="UP000694865">
    <property type="component" value="Unplaced"/>
</dbReference>
<evidence type="ECO:0000256" key="3">
    <source>
        <dbReference type="PROSITE-ProRule" id="PRU00042"/>
    </source>
</evidence>
<dbReference type="SUPFAM" id="SSF57667">
    <property type="entry name" value="beta-beta-alpha zinc fingers"/>
    <property type="match status" value="3"/>
</dbReference>
<dbReference type="GeneID" id="100377382"/>
<dbReference type="PROSITE" id="PS50157">
    <property type="entry name" value="ZINC_FINGER_C2H2_2"/>
    <property type="match status" value="6"/>
</dbReference>